<evidence type="ECO:0000259" key="1">
    <source>
        <dbReference type="PROSITE" id="PS51462"/>
    </source>
</evidence>
<dbReference type="AlphaFoldDB" id="A0A2H0B5Q7"/>
<dbReference type="PROSITE" id="PS51462">
    <property type="entry name" value="NUDIX"/>
    <property type="match status" value="1"/>
</dbReference>
<evidence type="ECO:0000313" key="2">
    <source>
        <dbReference type="EMBL" id="PIP52976.1"/>
    </source>
</evidence>
<dbReference type="SUPFAM" id="SSF55811">
    <property type="entry name" value="Nudix"/>
    <property type="match status" value="1"/>
</dbReference>
<comment type="caution">
    <text evidence="2">The sequence shown here is derived from an EMBL/GenBank/DDBJ whole genome shotgun (WGS) entry which is preliminary data.</text>
</comment>
<dbReference type="Gene3D" id="3.90.79.10">
    <property type="entry name" value="Nucleoside Triphosphate Pyrophosphohydrolase"/>
    <property type="match status" value="1"/>
</dbReference>
<dbReference type="PANTHER" id="PTHR43736:SF1">
    <property type="entry name" value="DIHYDRONEOPTERIN TRIPHOSPHATE DIPHOSPHATASE"/>
    <property type="match status" value="1"/>
</dbReference>
<dbReference type="Pfam" id="PF00293">
    <property type="entry name" value="NUDIX"/>
    <property type="match status" value="1"/>
</dbReference>
<dbReference type="EMBL" id="PCSR01000085">
    <property type="protein sequence ID" value="PIP52976.1"/>
    <property type="molecule type" value="Genomic_DNA"/>
</dbReference>
<dbReference type="Proteomes" id="UP000229459">
    <property type="component" value="Unassembled WGS sequence"/>
</dbReference>
<dbReference type="InterPro" id="IPR015797">
    <property type="entry name" value="NUDIX_hydrolase-like_dom_sf"/>
</dbReference>
<reference evidence="2 3" key="1">
    <citation type="submission" date="2017-09" db="EMBL/GenBank/DDBJ databases">
        <title>Depth-based differentiation of microbial function through sediment-hosted aquifers and enrichment of novel symbionts in the deep terrestrial subsurface.</title>
        <authorList>
            <person name="Probst A.J."/>
            <person name="Ladd B."/>
            <person name="Jarett J.K."/>
            <person name="Geller-Mcgrath D.E."/>
            <person name="Sieber C.M."/>
            <person name="Emerson J.B."/>
            <person name="Anantharaman K."/>
            <person name="Thomas B.C."/>
            <person name="Malmstrom R."/>
            <person name="Stieglmeier M."/>
            <person name="Klingl A."/>
            <person name="Woyke T."/>
            <person name="Ryan C.M."/>
            <person name="Banfield J.F."/>
        </authorList>
    </citation>
    <scope>NUCLEOTIDE SEQUENCE [LARGE SCALE GENOMIC DNA]</scope>
    <source>
        <strain evidence="2">CG23_combo_of_CG06-09_8_20_14_all_34_8</strain>
    </source>
</reference>
<sequence length="160" mass="18213">MQKGQKIIVGVLGLPIRKNGKTIEFFLSQRLAPYKPDIHLKWQLSGGGMEFGETPQQTLIREFQEELSVIPKISYPYPIVITNTWRKGVAGHNHNAHVVLIAFLVDIDNQIPKNTDPDHETGDMKWYSIDEIKDLNCLPNTHQIISYAQDILDKSPNILL</sequence>
<proteinExistence type="predicted"/>
<dbReference type="PANTHER" id="PTHR43736">
    <property type="entry name" value="ADP-RIBOSE PYROPHOSPHATASE"/>
    <property type="match status" value="1"/>
</dbReference>
<name>A0A2H0B5Q7_9BACT</name>
<evidence type="ECO:0000313" key="3">
    <source>
        <dbReference type="Proteomes" id="UP000229459"/>
    </source>
</evidence>
<protein>
    <recommendedName>
        <fullName evidence="1">Nudix hydrolase domain-containing protein</fullName>
    </recommendedName>
</protein>
<organism evidence="2 3">
    <name type="scientific">Candidatus Beckwithbacteria bacterium CG23_combo_of_CG06-09_8_20_14_all_34_8</name>
    <dbReference type="NCBI Taxonomy" id="1974497"/>
    <lineage>
        <taxon>Bacteria</taxon>
        <taxon>Candidatus Beckwithiibacteriota</taxon>
    </lineage>
</organism>
<gene>
    <name evidence="2" type="ORF">COX08_03525</name>
</gene>
<feature type="domain" description="Nudix hydrolase" evidence="1">
    <location>
        <begin position="6"/>
        <end position="152"/>
    </location>
</feature>
<dbReference type="InterPro" id="IPR000086">
    <property type="entry name" value="NUDIX_hydrolase_dom"/>
</dbReference>
<accession>A0A2H0B5Q7</accession>